<organism evidence="4 5">
    <name type="scientific">Brevibacillus reuszeri</name>
    <dbReference type="NCBI Taxonomy" id="54915"/>
    <lineage>
        <taxon>Bacteria</taxon>
        <taxon>Bacillati</taxon>
        <taxon>Bacillota</taxon>
        <taxon>Bacilli</taxon>
        <taxon>Bacillales</taxon>
        <taxon>Paenibacillaceae</taxon>
        <taxon>Brevibacillus</taxon>
    </lineage>
</organism>
<gene>
    <name evidence="4" type="ORF">ADS79_29395</name>
    <name evidence="3" type="ORF">BRE01_23940</name>
</gene>
<evidence type="ECO:0000259" key="2">
    <source>
        <dbReference type="Pfam" id="PF26079"/>
    </source>
</evidence>
<dbReference type="STRING" id="54915.ADS79_29395"/>
<dbReference type="Pfam" id="PF26078">
    <property type="entry name" value="Baseplate_J_M"/>
    <property type="match status" value="1"/>
</dbReference>
<reference evidence="4" key="2">
    <citation type="submission" date="2015-07" db="EMBL/GenBank/DDBJ databases">
        <title>MeaNS - Measles Nucleotide Surveillance Program.</title>
        <authorList>
            <person name="Tran T."/>
            <person name="Druce J."/>
        </authorList>
    </citation>
    <scope>NUCLEOTIDE SEQUENCE</scope>
    <source>
        <strain evidence="4">DSM 9887</strain>
    </source>
</reference>
<evidence type="ECO:0000259" key="1">
    <source>
        <dbReference type="Pfam" id="PF26078"/>
    </source>
</evidence>
<dbReference type="Pfam" id="PF26079">
    <property type="entry name" value="Baseplate_J_C"/>
    <property type="match status" value="1"/>
</dbReference>
<evidence type="ECO:0000313" key="3">
    <source>
        <dbReference type="EMBL" id="GED68692.1"/>
    </source>
</evidence>
<dbReference type="InterPro" id="IPR058531">
    <property type="entry name" value="Baseplate_J_M"/>
</dbReference>
<evidence type="ECO:0000313" key="4">
    <source>
        <dbReference type="EMBL" id="KNB69946.1"/>
    </source>
</evidence>
<dbReference type="RefSeq" id="WP_049741985.1">
    <property type="nucleotide sequence ID" value="NZ_BJON01000009.1"/>
</dbReference>
<protein>
    <submittedName>
        <fullName evidence="4">Uncharacterized protein</fullName>
    </submittedName>
</protein>
<reference evidence="3 6" key="3">
    <citation type="submission" date="2019-06" db="EMBL/GenBank/DDBJ databases">
        <title>Whole genome shotgun sequence of Brevibacillus reuszeri NBRC 15719.</title>
        <authorList>
            <person name="Hosoyama A."/>
            <person name="Uohara A."/>
            <person name="Ohji S."/>
            <person name="Ichikawa N."/>
        </authorList>
    </citation>
    <scope>NUCLEOTIDE SEQUENCE [LARGE SCALE GENOMIC DNA]</scope>
    <source>
        <strain evidence="3 6">NBRC 15719</strain>
    </source>
</reference>
<feature type="domain" description="Baseplate J-like central" evidence="1">
    <location>
        <begin position="117"/>
        <end position="175"/>
    </location>
</feature>
<dbReference type="EMBL" id="BJON01000009">
    <property type="protein sequence ID" value="GED68692.1"/>
    <property type="molecule type" value="Genomic_DNA"/>
</dbReference>
<name>A0A0K9YMQ0_9BACL</name>
<dbReference type="EMBL" id="LGIQ01000011">
    <property type="protein sequence ID" value="KNB69946.1"/>
    <property type="molecule type" value="Genomic_DNA"/>
</dbReference>
<dbReference type="Proteomes" id="UP000036834">
    <property type="component" value="Unassembled WGS sequence"/>
</dbReference>
<accession>A0A0K9YMQ0</accession>
<reference evidence="5" key="1">
    <citation type="submission" date="2015-07" db="EMBL/GenBank/DDBJ databases">
        <title>Genome sequencing project for genomic taxonomy and phylogenomics of Bacillus-like bacteria.</title>
        <authorList>
            <person name="Liu B."/>
            <person name="Wang J."/>
            <person name="Zhu Y."/>
            <person name="Liu G."/>
            <person name="Chen Q."/>
            <person name="Chen Z."/>
            <person name="Lan J."/>
            <person name="Che J."/>
            <person name="Ge C."/>
            <person name="Shi H."/>
            <person name="Pan Z."/>
            <person name="Liu X."/>
        </authorList>
    </citation>
    <scope>NUCLEOTIDE SEQUENCE [LARGE SCALE GENOMIC DNA]</scope>
    <source>
        <strain evidence="5">DSM 9887</strain>
    </source>
</reference>
<evidence type="ECO:0000313" key="6">
    <source>
        <dbReference type="Proteomes" id="UP000319578"/>
    </source>
</evidence>
<dbReference type="InterPro" id="IPR058530">
    <property type="entry name" value="Baseplate_J-like_C"/>
</dbReference>
<dbReference type="PATRIC" id="fig|54915.3.peg.5096"/>
<keyword evidence="6" id="KW-1185">Reference proteome</keyword>
<comment type="caution">
    <text evidence="4">The sequence shown here is derived from an EMBL/GenBank/DDBJ whole genome shotgun (WGS) entry which is preliminary data.</text>
</comment>
<sequence length="271" mass="30962">MATLEKPKMPILRETPDQIYQRMANRMRLLAEQKGDTPPATEEGEIFYDLLYPLAEEISEQQQLLEYAFLQGFLPWADMEFLDAHGVFLGLPRKREEADEDYRKRLIERARTEEGDGRRGDYERWARDIDGVGDATAIEKARHDLSIDVYITDSQRQPASVELAQQVELKLKEKRRALHDLKVLPAKIFEIAIEVKLVLREGVVIDRVKDAIRGQINAYLQGRSRIVYQQMGSLFFVDGVLDFTSYTLNSGTANITIDGDAVAMLNLVVTT</sequence>
<proteinExistence type="predicted"/>
<dbReference type="OrthoDB" id="2554267at2"/>
<dbReference type="Proteomes" id="UP000319578">
    <property type="component" value="Unassembled WGS sequence"/>
</dbReference>
<dbReference type="AlphaFoldDB" id="A0A0K9YMQ0"/>
<evidence type="ECO:0000313" key="5">
    <source>
        <dbReference type="Proteomes" id="UP000036834"/>
    </source>
</evidence>
<feature type="domain" description="Baseplate J-like C-terminal" evidence="2">
    <location>
        <begin position="191"/>
        <end position="268"/>
    </location>
</feature>